<evidence type="ECO:0000313" key="2">
    <source>
        <dbReference type="Proteomes" id="UP000316621"/>
    </source>
</evidence>
<protein>
    <submittedName>
        <fullName evidence="1">Uncharacterized protein</fullName>
    </submittedName>
</protein>
<evidence type="ECO:0000313" key="1">
    <source>
        <dbReference type="EMBL" id="RZC47390.1"/>
    </source>
</evidence>
<dbReference type="Gramene" id="RZC47390">
    <property type="protein sequence ID" value="RZC47390"/>
    <property type="gene ID" value="C5167_040348"/>
</dbReference>
<gene>
    <name evidence="1" type="ORF">C5167_040348</name>
</gene>
<name>A0A4Y7II26_PAPSO</name>
<dbReference type="EMBL" id="CM010715">
    <property type="protein sequence ID" value="RZC47390.1"/>
    <property type="molecule type" value="Genomic_DNA"/>
</dbReference>
<proteinExistence type="predicted"/>
<dbReference type="Proteomes" id="UP000316621">
    <property type="component" value="Chromosome 1"/>
</dbReference>
<accession>A0A4Y7II26</accession>
<keyword evidence="2" id="KW-1185">Reference proteome</keyword>
<dbReference type="AlphaFoldDB" id="A0A4Y7II26"/>
<reference evidence="1 2" key="1">
    <citation type="journal article" date="2018" name="Science">
        <title>The opium poppy genome and morphinan production.</title>
        <authorList>
            <person name="Guo L."/>
            <person name="Winzer T."/>
            <person name="Yang X."/>
            <person name="Li Y."/>
            <person name="Ning Z."/>
            <person name="He Z."/>
            <person name="Teodor R."/>
            <person name="Lu Y."/>
            <person name="Bowser T.A."/>
            <person name="Graham I.A."/>
            <person name="Ye K."/>
        </authorList>
    </citation>
    <scope>NUCLEOTIDE SEQUENCE [LARGE SCALE GENOMIC DNA]</scope>
    <source>
        <strain evidence="2">cv. HN1</strain>
        <tissue evidence="1">Leaves</tissue>
    </source>
</reference>
<sequence>MVILKRVSRRGYRSSSPLSLSKFLADENISCTLMFSCFWLKLEVLLYTLVLDDGGGYSFGFKGLLFNGKRDVLSSLYT</sequence>
<organism evidence="1 2">
    <name type="scientific">Papaver somniferum</name>
    <name type="common">Opium poppy</name>
    <dbReference type="NCBI Taxonomy" id="3469"/>
    <lineage>
        <taxon>Eukaryota</taxon>
        <taxon>Viridiplantae</taxon>
        <taxon>Streptophyta</taxon>
        <taxon>Embryophyta</taxon>
        <taxon>Tracheophyta</taxon>
        <taxon>Spermatophyta</taxon>
        <taxon>Magnoliopsida</taxon>
        <taxon>Ranunculales</taxon>
        <taxon>Papaveraceae</taxon>
        <taxon>Papaveroideae</taxon>
        <taxon>Papaver</taxon>
    </lineage>
</organism>